<keyword evidence="11" id="KW-1185">Reference proteome</keyword>
<dbReference type="PANTHER" id="PTHR34353:SF2">
    <property type="entry name" value="CRISPR-ASSOCIATED ENDONUCLEASE CAS1 1"/>
    <property type="match status" value="1"/>
</dbReference>
<keyword evidence="1 9" id="KW-0540">Nuclease</keyword>
<evidence type="ECO:0000256" key="7">
    <source>
        <dbReference type="ARBA" id="ARBA00023125"/>
    </source>
</evidence>
<keyword evidence="7 9" id="KW-0238">DNA-binding</keyword>
<dbReference type="NCBIfam" id="TIGR00287">
    <property type="entry name" value="cas1"/>
    <property type="match status" value="1"/>
</dbReference>
<dbReference type="OrthoDB" id="2216at2157"/>
<evidence type="ECO:0000256" key="8">
    <source>
        <dbReference type="ARBA" id="ARBA00023211"/>
    </source>
</evidence>
<dbReference type="HAMAP" id="MF_01470">
    <property type="entry name" value="Cas1"/>
    <property type="match status" value="1"/>
</dbReference>
<evidence type="ECO:0000256" key="3">
    <source>
        <dbReference type="ARBA" id="ARBA00022759"/>
    </source>
</evidence>
<dbReference type="GeneID" id="36836271"/>
<dbReference type="InterPro" id="IPR002729">
    <property type="entry name" value="CRISPR-assoc_Cas1"/>
</dbReference>
<dbReference type="Gene3D" id="3.100.10.20">
    <property type="entry name" value="CRISPR-associated endonuclease Cas1, N-terminal domain"/>
    <property type="match status" value="1"/>
</dbReference>
<proteinExistence type="inferred from homology"/>
<dbReference type="RefSeq" id="WP_054837109.1">
    <property type="nucleotide sequence ID" value="NZ_BBBA01000024.1"/>
</dbReference>
<dbReference type="CDD" id="cd09636">
    <property type="entry name" value="Cas1_I-II-III"/>
    <property type="match status" value="1"/>
</dbReference>
<dbReference type="STRING" id="1293036.GCA_001315825_02420"/>
<dbReference type="Proteomes" id="UP000247586">
    <property type="component" value="Chromosome"/>
</dbReference>
<keyword evidence="4 9" id="KW-0378">Hydrolase</keyword>
<accession>A0A2U9IWH0</accession>
<keyword evidence="6 9" id="KW-0051">Antiviral defense</keyword>
<dbReference type="EC" id="3.1.-.-" evidence="9"/>
<dbReference type="InterPro" id="IPR042206">
    <property type="entry name" value="CRISPR-assoc_Cas1_C"/>
</dbReference>
<evidence type="ECO:0000256" key="9">
    <source>
        <dbReference type="HAMAP-Rule" id="MF_01470"/>
    </source>
</evidence>
<name>A0A2U9IWH0_9CREN</name>
<dbReference type="AlphaFoldDB" id="A0A2U9IWH0"/>
<comment type="function">
    <text evidence="9">CRISPR (clustered regularly interspaced short palindromic repeat), is an adaptive immune system that provides protection against mobile genetic elements (viruses, transposable elements and conjugative plasmids). CRISPR clusters contain spacers, sequences complementary to antecedent mobile elements, and target invading nucleic acids. CRISPR clusters are transcribed and processed into CRISPR RNA (crRNA). Acts as a dsDNA endonuclease. Involved in the integration of spacer DNA into the CRISPR cassette.</text>
</comment>
<evidence type="ECO:0000256" key="2">
    <source>
        <dbReference type="ARBA" id="ARBA00022723"/>
    </source>
</evidence>
<evidence type="ECO:0000256" key="5">
    <source>
        <dbReference type="ARBA" id="ARBA00022842"/>
    </source>
</evidence>
<evidence type="ECO:0000256" key="6">
    <source>
        <dbReference type="ARBA" id="ARBA00023118"/>
    </source>
</evidence>
<evidence type="ECO:0000313" key="11">
    <source>
        <dbReference type="Proteomes" id="UP000247586"/>
    </source>
</evidence>
<dbReference type="GO" id="GO:0003677">
    <property type="term" value="F:DNA binding"/>
    <property type="evidence" value="ECO:0007669"/>
    <property type="project" value="UniProtKB-KW"/>
</dbReference>
<comment type="subunit">
    <text evidence="9">Homodimer, forms a heterotetramer with a Cas2 homodimer.</text>
</comment>
<organism evidence="10 11">
    <name type="scientific">Metallosphaera hakonensis JCM 8857 = DSM 7519</name>
    <dbReference type="NCBI Taxonomy" id="1293036"/>
    <lineage>
        <taxon>Archaea</taxon>
        <taxon>Thermoproteota</taxon>
        <taxon>Thermoprotei</taxon>
        <taxon>Sulfolobales</taxon>
        <taxon>Sulfolobaceae</taxon>
        <taxon>Metallosphaera</taxon>
    </lineage>
</organism>
<sequence>MDKKIAFVKDYGAYLRVKNGLIECSVKDQVKWKVSPAEIHSIVFLVTSSVSSEVIRLANEYGIDLVFFHRHEPYAKLIPARYGGSFRLWTRQMRSLRRGVEFARAFIYGKLHNQWVTLRYYEKKYGYDLGTGRLDELTRDSLLATSSEDVMGREAEAAKVYWRGVRFLLPTSLGFKGRRKKVSENLDAFNVALNVGYGMLRKVVWSAVVSVGLNPYVGFLHKFREGRPSLVFDLMEEFRSPFVDRPLIGLAREDSDKVSNLKEVYSLLSRIDEEEVYTQARKLANAVLSGEEYKPFMAK</sequence>
<dbReference type="InterPro" id="IPR042211">
    <property type="entry name" value="CRISPR-assoc_Cas1_N"/>
</dbReference>
<dbReference type="InterPro" id="IPR050646">
    <property type="entry name" value="Cas1"/>
</dbReference>
<protein>
    <recommendedName>
        <fullName evidence="9">CRISPR-associated endonuclease Cas1</fullName>
        <ecNumber evidence="9">3.1.-.-</ecNumber>
    </recommendedName>
</protein>
<keyword evidence="3 9" id="KW-0255">Endonuclease</keyword>
<dbReference type="GO" id="GO:0051607">
    <property type="term" value="P:defense response to virus"/>
    <property type="evidence" value="ECO:0007669"/>
    <property type="project" value="UniProtKB-UniRule"/>
</dbReference>
<dbReference type="Gene3D" id="1.20.120.920">
    <property type="entry name" value="CRISPR-associated endonuclease Cas1, C-terminal domain"/>
    <property type="match status" value="1"/>
</dbReference>
<dbReference type="KEGG" id="mhk:DFR87_12970"/>
<keyword evidence="5 9" id="KW-0460">Magnesium</keyword>
<keyword evidence="2 9" id="KW-0479">Metal-binding</keyword>
<comment type="similarity">
    <text evidence="9">Belongs to the CRISPR-associated endonuclease Cas1 family.</text>
</comment>
<dbReference type="PANTHER" id="PTHR34353">
    <property type="entry name" value="CRISPR-ASSOCIATED ENDONUCLEASE CAS1 1"/>
    <property type="match status" value="1"/>
</dbReference>
<reference evidence="10" key="1">
    <citation type="submission" date="2018-05" db="EMBL/GenBank/DDBJ databases">
        <title>Complete Genome Sequences of Extremely Thermoacidophilic, Metal-Mobilizing Type-Strain Members of the Archaeal Family Sulfolobaceae: Acidianus brierleyi DSM-1651T, Acidianus sulfidivorans DSM-18786T, Metallosphaera hakonensis DSM-7519T, and Metallosphaera prunae DSM-10039T.</title>
        <authorList>
            <person name="Counts J.A."/>
            <person name="Kelly R.M."/>
        </authorList>
    </citation>
    <scope>NUCLEOTIDE SEQUENCE [LARGE SCALE GENOMIC DNA]</scope>
    <source>
        <strain evidence="10">HO1-1</strain>
    </source>
</reference>
<evidence type="ECO:0000313" key="10">
    <source>
        <dbReference type="EMBL" id="AWS00431.1"/>
    </source>
</evidence>
<feature type="binding site" evidence="9">
    <location>
        <position position="221"/>
    </location>
    <ligand>
        <name>Mn(2+)</name>
        <dbReference type="ChEBI" id="CHEBI:29035"/>
    </ligand>
</feature>
<dbReference type="GO" id="GO:0043571">
    <property type="term" value="P:maintenance of CRISPR repeat elements"/>
    <property type="evidence" value="ECO:0007669"/>
    <property type="project" value="UniProtKB-UniRule"/>
</dbReference>
<dbReference type="Pfam" id="PF01867">
    <property type="entry name" value="Cas_Cas1"/>
    <property type="match status" value="1"/>
</dbReference>
<gene>
    <name evidence="9 10" type="primary">cas1</name>
    <name evidence="10" type="ORF">DFR87_12970</name>
</gene>
<dbReference type="GO" id="GO:0046872">
    <property type="term" value="F:metal ion binding"/>
    <property type="evidence" value="ECO:0007669"/>
    <property type="project" value="UniProtKB-UniRule"/>
</dbReference>
<feature type="binding site" evidence="9">
    <location>
        <position position="236"/>
    </location>
    <ligand>
        <name>Mn(2+)</name>
        <dbReference type="ChEBI" id="CHEBI:29035"/>
    </ligand>
</feature>
<dbReference type="GO" id="GO:0004519">
    <property type="term" value="F:endonuclease activity"/>
    <property type="evidence" value="ECO:0007669"/>
    <property type="project" value="UniProtKB-UniRule"/>
</dbReference>
<comment type="cofactor">
    <cofactor evidence="9">
        <name>Mg(2+)</name>
        <dbReference type="ChEBI" id="CHEBI:18420"/>
    </cofactor>
    <cofactor evidence="9">
        <name>Mn(2+)</name>
        <dbReference type="ChEBI" id="CHEBI:29035"/>
    </cofactor>
</comment>
<dbReference type="GO" id="GO:0016787">
    <property type="term" value="F:hydrolase activity"/>
    <property type="evidence" value="ECO:0007669"/>
    <property type="project" value="UniProtKB-KW"/>
</dbReference>
<keyword evidence="8 9" id="KW-0464">Manganese</keyword>
<feature type="binding site" evidence="9">
    <location>
        <position position="154"/>
    </location>
    <ligand>
        <name>Mn(2+)</name>
        <dbReference type="ChEBI" id="CHEBI:29035"/>
    </ligand>
</feature>
<dbReference type="EMBL" id="CP029287">
    <property type="protein sequence ID" value="AWS00431.1"/>
    <property type="molecule type" value="Genomic_DNA"/>
</dbReference>
<evidence type="ECO:0000256" key="4">
    <source>
        <dbReference type="ARBA" id="ARBA00022801"/>
    </source>
</evidence>
<evidence type="ECO:0000256" key="1">
    <source>
        <dbReference type="ARBA" id="ARBA00022722"/>
    </source>
</evidence>